<dbReference type="InterPro" id="IPR021109">
    <property type="entry name" value="Peptidase_aspartic_dom_sf"/>
</dbReference>
<evidence type="ECO:0000313" key="5">
    <source>
        <dbReference type="Proteomes" id="UP000265515"/>
    </source>
</evidence>
<evidence type="ECO:0000256" key="2">
    <source>
        <dbReference type="SAM" id="MobiDB-lite"/>
    </source>
</evidence>
<keyword evidence="3" id="KW-0472">Membrane</keyword>
<sequence>MVTTRGCIGTSPYTKQQEEEAASILVEQKARKENKELEKKAKKVALLAKKAKKEKELEEELKRLQKEKEAAATAVEEEEEEVEVPLQKPVRTEERGESSGAREREANMEKMVTEWVANPARGEEEETLLLVPQAEREAVEQELRSEADPLRRQTKVDEKMLEWKLRLARERTRQLEAAKKIEGELRAAEEQQGQLGAQVDLNRKVELLSQNADVMLRAQQEQLHYLRGHDIALQSMHIGLKDFARDMMMSVASKMRIAVEGIKKFCTGAIERAKIAAPKEEEARPHRERVKARFPKPNGGKKGEDFDNWEANIKSCLHLQDIAPENHVLVAFQALKEEASSLARSLAHAAKCDNDMVTYSSITTLREFLEALRKRFADVTRRLGASDKLQTIHAQQWRSARALKAAMDDLVAIPGHGVIETRLVPGLNLQDNQVLYIYSRALPEPIRGQLVAELKSEDGSSFACRLDHPDTVLCYVSLDDSLDDLDNELIALRSSWAKKAKSKGELMIADIQIAHTRVPGLNLQDNQVLYIYSRALSEPIRGQLVGESKSGKYNYRLFRDLALQREQMTAQVKGSYASVVKSRPVGGYDKRVLWRQKRQDHMLVLFDDETVEKLPLEESEGGGGNGSSESGKGDIIAVMANKGGQNQWKKKKKEATLVSRAPRHCILNALGKDEYDSRGMAVQNRMTLLPPVVQTTLTQYFVSNELIALRSSWAKKAKSEGELMIADIEIAHTRVGALLDPGSTRSYISEKAIRKLHLGMKVKDIPRPITSILADKSTITVSQYVDRVKCYFRTKEVMPCDGLLHGVVGLIGLIDLIGLTGLMVWMGFMGLIGLMGFQMACFPVVEEVGAGRVALSLTAAVRKRCRIFAAAALSLTAVVRKR</sequence>
<protein>
    <submittedName>
        <fullName evidence="4">Uncharacterized protein</fullName>
    </submittedName>
</protein>
<dbReference type="AlphaFoldDB" id="A0A388KI31"/>
<dbReference type="EMBL" id="BFEA01000119">
    <property type="protein sequence ID" value="GBG69711.1"/>
    <property type="molecule type" value="Genomic_DNA"/>
</dbReference>
<feature type="coiled-coil region" evidence="1">
    <location>
        <begin position="171"/>
        <end position="198"/>
    </location>
</feature>
<feature type="compositionally biased region" description="Basic and acidic residues" evidence="2">
    <location>
        <begin position="90"/>
        <end position="106"/>
    </location>
</feature>
<evidence type="ECO:0000256" key="3">
    <source>
        <dbReference type="SAM" id="Phobius"/>
    </source>
</evidence>
<feature type="region of interest" description="Disordered" evidence="2">
    <location>
        <begin position="278"/>
        <end position="305"/>
    </location>
</feature>
<name>A0A388KI31_CHABU</name>
<keyword evidence="3" id="KW-0812">Transmembrane</keyword>
<gene>
    <name evidence="4" type="ORF">CBR_g4542</name>
</gene>
<organism evidence="4 5">
    <name type="scientific">Chara braunii</name>
    <name type="common">Braun's stonewort</name>
    <dbReference type="NCBI Taxonomy" id="69332"/>
    <lineage>
        <taxon>Eukaryota</taxon>
        <taxon>Viridiplantae</taxon>
        <taxon>Streptophyta</taxon>
        <taxon>Charophyceae</taxon>
        <taxon>Charales</taxon>
        <taxon>Characeae</taxon>
        <taxon>Chara</taxon>
    </lineage>
</organism>
<comment type="caution">
    <text evidence="4">The sequence shown here is derived from an EMBL/GenBank/DDBJ whole genome shotgun (WGS) entry which is preliminary data.</text>
</comment>
<dbReference type="Proteomes" id="UP000265515">
    <property type="component" value="Unassembled WGS sequence"/>
</dbReference>
<keyword evidence="3" id="KW-1133">Transmembrane helix</keyword>
<proteinExistence type="predicted"/>
<feature type="region of interest" description="Disordered" evidence="2">
    <location>
        <begin position="69"/>
        <end position="106"/>
    </location>
</feature>
<keyword evidence="1" id="KW-0175">Coiled coil</keyword>
<dbReference type="Gene3D" id="2.40.70.10">
    <property type="entry name" value="Acid Proteases"/>
    <property type="match status" value="1"/>
</dbReference>
<accession>A0A388KI31</accession>
<feature type="transmembrane region" description="Helical" evidence="3">
    <location>
        <begin position="803"/>
        <end position="828"/>
    </location>
</feature>
<dbReference type="Gramene" id="GBG69711">
    <property type="protein sequence ID" value="GBG69711"/>
    <property type="gene ID" value="CBR_g4542"/>
</dbReference>
<keyword evidence="5" id="KW-1185">Reference proteome</keyword>
<evidence type="ECO:0000313" key="4">
    <source>
        <dbReference type="EMBL" id="GBG69711.1"/>
    </source>
</evidence>
<evidence type="ECO:0000256" key="1">
    <source>
        <dbReference type="SAM" id="Coils"/>
    </source>
</evidence>
<reference evidence="4 5" key="1">
    <citation type="journal article" date="2018" name="Cell">
        <title>The Chara Genome: Secondary Complexity and Implications for Plant Terrestrialization.</title>
        <authorList>
            <person name="Nishiyama T."/>
            <person name="Sakayama H."/>
            <person name="Vries J.D."/>
            <person name="Buschmann H."/>
            <person name="Saint-Marcoux D."/>
            <person name="Ullrich K.K."/>
            <person name="Haas F.B."/>
            <person name="Vanderstraeten L."/>
            <person name="Becker D."/>
            <person name="Lang D."/>
            <person name="Vosolsobe S."/>
            <person name="Rombauts S."/>
            <person name="Wilhelmsson P.K.I."/>
            <person name="Janitza P."/>
            <person name="Kern R."/>
            <person name="Heyl A."/>
            <person name="Rumpler F."/>
            <person name="Villalobos L.I.A.C."/>
            <person name="Clay J.M."/>
            <person name="Skokan R."/>
            <person name="Toyoda A."/>
            <person name="Suzuki Y."/>
            <person name="Kagoshima H."/>
            <person name="Schijlen E."/>
            <person name="Tajeshwar N."/>
            <person name="Catarino B."/>
            <person name="Hetherington A.J."/>
            <person name="Saltykova A."/>
            <person name="Bonnot C."/>
            <person name="Breuninger H."/>
            <person name="Symeonidi A."/>
            <person name="Radhakrishnan G.V."/>
            <person name="Van Nieuwerburgh F."/>
            <person name="Deforce D."/>
            <person name="Chang C."/>
            <person name="Karol K.G."/>
            <person name="Hedrich R."/>
            <person name="Ulvskov P."/>
            <person name="Glockner G."/>
            <person name="Delwiche C.F."/>
            <person name="Petrasek J."/>
            <person name="Van de Peer Y."/>
            <person name="Friml J."/>
            <person name="Beilby M."/>
            <person name="Dolan L."/>
            <person name="Kohara Y."/>
            <person name="Sugano S."/>
            <person name="Fujiyama A."/>
            <person name="Delaux P.-M."/>
            <person name="Quint M."/>
            <person name="TheiBen G."/>
            <person name="Hagemann M."/>
            <person name="Harholt J."/>
            <person name="Dunand C."/>
            <person name="Zachgo S."/>
            <person name="Langdale J."/>
            <person name="Maumus F."/>
            <person name="Straeten D.V.D."/>
            <person name="Gould S.B."/>
            <person name="Rensing S.A."/>
        </authorList>
    </citation>
    <scope>NUCLEOTIDE SEQUENCE [LARGE SCALE GENOMIC DNA]</scope>
    <source>
        <strain evidence="4 5">S276</strain>
    </source>
</reference>